<gene>
    <name evidence="2" type="ORF">T310_7373</name>
</gene>
<evidence type="ECO:0000313" key="3">
    <source>
        <dbReference type="Proteomes" id="UP000053958"/>
    </source>
</evidence>
<sequence length="432" mass="49026">MEAPSSISSEFPFFTNGDVTLFIPPGNFYKLHSDILRRCSGFFADVLTEENAAKLKKSAERTGIYTRYRLDLMPSAAHHNGMFQMKKVDRHGSAVSDKNKNKEGLIESFYLIPETACRHWKNLLGAFYGRLPEINENNLQTVLQSCIGLIDITESIRASSAIRQSVDIALLRQGQILFRSIAASPIEWGNLAIRIHSPSIFRDAVIHLVGKWNQFTEEDRRRLTGNLRELCEKKHKELQTRKKAIEIGILGHYPQSLYRRAGKDNISRTAYSNDIYWWMAISIYRQWFCQAVSEGRNRVAPDGGAAFYRSIGKAGSAYLDTQDYANFHNLFQMSTKGRTILYDKLRLLKFEVRKYVSSLLVNRSQLDIEAEGELQHLTCCEVTWADMPWEASLTADTAAADHASEDSSDNDSSSTSDVMEEEEYDADDSLGE</sequence>
<dbReference type="PANTHER" id="PTHR38119:SF2">
    <property type="entry name" value="TRANSCRIPTION FACTOR DOMAIN-CONTAINING PROTEIN"/>
    <property type="match status" value="1"/>
</dbReference>
<dbReference type="RefSeq" id="XP_013325288.1">
    <property type="nucleotide sequence ID" value="XM_013469834.1"/>
</dbReference>
<name>A0A0F4YLF5_RASE3</name>
<dbReference type="EMBL" id="LASV01000430">
    <property type="protein sequence ID" value="KKA18676.1"/>
    <property type="molecule type" value="Genomic_DNA"/>
</dbReference>
<dbReference type="Proteomes" id="UP000053958">
    <property type="component" value="Unassembled WGS sequence"/>
</dbReference>
<dbReference type="GeneID" id="25319646"/>
<dbReference type="AlphaFoldDB" id="A0A0F4YLF5"/>
<dbReference type="PANTHER" id="PTHR38119">
    <property type="entry name" value="BTB DOMAIN-CONTAINING PROTEIN-RELATED"/>
    <property type="match status" value="1"/>
</dbReference>
<accession>A0A0F4YLF5</accession>
<comment type="caution">
    <text evidence="2">The sequence shown here is derived from an EMBL/GenBank/DDBJ whole genome shotgun (WGS) entry which is preliminary data.</text>
</comment>
<evidence type="ECO:0000313" key="2">
    <source>
        <dbReference type="EMBL" id="KKA18676.1"/>
    </source>
</evidence>
<feature type="region of interest" description="Disordered" evidence="1">
    <location>
        <begin position="395"/>
        <end position="432"/>
    </location>
</feature>
<reference evidence="2 3" key="1">
    <citation type="submission" date="2015-04" db="EMBL/GenBank/DDBJ databases">
        <authorList>
            <person name="Heijne W.H."/>
            <person name="Fedorova N.D."/>
            <person name="Nierman W.C."/>
            <person name="Vollebregt A.W."/>
            <person name="Zhao Z."/>
            <person name="Wu L."/>
            <person name="Kumar M."/>
            <person name="Stam H."/>
            <person name="van den Berg M.A."/>
            <person name="Pel H.J."/>
        </authorList>
    </citation>
    <scope>NUCLEOTIDE SEQUENCE [LARGE SCALE GENOMIC DNA]</scope>
    <source>
        <strain evidence="2 3">CBS 393.64</strain>
    </source>
</reference>
<dbReference type="OrthoDB" id="2129688at2759"/>
<evidence type="ECO:0000256" key="1">
    <source>
        <dbReference type="SAM" id="MobiDB-lite"/>
    </source>
</evidence>
<proteinExistence type="predicted"/>
<dbReference type="STRING" id="1408163.A0A0F4YLF5"/>
<evidence type="ECO:0008006" key="4">
    <source>
        <dbReference type="Google" id="ProtNLM"/>
    </source>
</evidence>
<keyword evidence="3" id="KW-1185">Reference proteome</keyword>
<feature type="compositionally biased region" description="Acidic residues" evidence="1">
    <location>
        <begin position="418"/>
        <end position="432"/>
    </location>
</feature>
<protein>
    <recommendedName>
        <fullName evidence="4">BTB domain-containing protein</fullName>
    </recommendedName>
</protein>
<organism evidence="2 3">
    <name type="scientific">Rasamsonia emersonii (strain ATCC 16479 / CBS 393.64 / IMI 116815)</name>
    <dbReference type="NCBI Taxonomy" id="1408163"/>
    <lineage>
        <taxon>Eukaryota</taxon>
        <taxon>Fungi</taxon>
        <taxon>Dikarya</taxon>
        <taxon>Ascomycota</taxon>
        <taxon>Pezizomycotina</taxon>
        <taxon>Eurotiomycetes</taxon>
        <taxon>Eurotiomycetidae</taxon>
        <taxon>Eurotiales</taxon>
        <taxon>Trichocomaceae</taxon>
        <taxon>Rasamsonia</taxon>
    </lineage>
</organism>